<protein>
    <submittedName>
        <fullName evidence="1">Uncharacterized protein</fullName>
    </submittedName>
</protein>
<name>A0A1G6WYI0_9GAMM</name>
<dbReference type="AlphaFoldDB" id="A0A1G6WYI0"/>
<reference evidence="1 2" key="1">
    <citation type="submission" date="2016-10" db="EMBL/GenBank/DDBJ databases">
        <authorList>
            <person name="de Groot N.N."/>
        </authorList>
    </citation>
    <scope>NUCLEOTIDE SEQUENCE [LARGE SCALE GENOMIC DNA]</scope>
    <source>
        <strain evidence="1 2">DSM 23406</strain>
    </source>
</reference>
<dbReference type="EMBL" id="FNAL01000006">
    <property type="protein sequence ID" value="SDD70257.1"/>
    <property type="molecule type" value="Genomic_DNA"/>
</dbReference>
<organism evidence="1 2">
    <name type="scientific">Psychrobacter pacificensis</name>
    <dbReference type="NCBI Taxonomy" id="112002"/>
    <lineage>
        <taxon>Bacteria</taxon>
        <taxon>Pseudomonadati</taxon>
        <taxon>Pseudomonadota</taxon>
        <taxon>Gammaproteobacteria</taxon>
        <taxon>Moraxellales</taxon>
        <taxon>Moraxellaceae</taxon>
        <taxon>Psychrobacter</taxon>
    </lineage>
</organism>
<sequence>MFLIEKIYPESSVSKPSTGHKTVKIYDEIMTISVINQRDKEINPFYL</sequence>
<accession>A0A1G6WYI0</accession>
<proteinExistence type="predicted"/>
<dbReference type="Proteomes" id="UP000198501">
    <property type="component" value="Unassembled WGS sequence"/>
</dbReference>
<gene>
    <name evidence="1" type="ORF">SAMN05660405_01123</name>
</gene>
<evidence type="ECO:0000313" key="1">
    <source>
        <dbReference type="EMBL" id="SDD70257.1"/>
    </source>
</evidence>
<evidence type="ECO:0000313" key="2">
    <source>
        <dbReference type="Proteomes" id="UP000198501"/>
    </source>
</evidence>